<evidence type="ECO:0000313" key="2">
    <source>
        <dbReference type="Proteomes" id="UP001310022"/>
    </source>
</evidence>
<sequence length="73" mass="8234">MLLIEIRSDIPSQLNVVALPMVRVSRSNNQIFVTNFGFYSLLGLTMNVGGLEEGFRKSLYPFEFFIMVGPKCS</sequence>
<reference evidence="1 2" key="1">
    <citation type="submission" date="2021-12" db="EMBL/GenBank/DDBJ databases">
        <title>Genome sequencing of bacteria with rrn-lacking chromosome and rrn-plasmid.</title>
        <authorList>
            <person name="Anda M."/>
            <person name="Iwasaki W."/>
        </authorList>
    </citation>
    <scope>NUCLEOTIDE SEQUENCE [LARGE SCALE GENOMIC DNA]</scope>
    <source>
        <strain evidence="1 2">NBRC 15940</strain>
    </source>
</reference>
<comment type="caution">
    <text evidence="1">The sequence shown here is derived from an EMBL/GenBank/DDBJ whole genome shotgun (WGS) entry which is preliminary data.</text>
</comment>
<dbReference type="AlphaFoldDB" id="A0AAN4W3U9"/>
<proteinExistence type="predicted"/>
<organism evidence="1 2">
    <name type="scientific">Persicobacter diffluens</name>
    <dbReference type="NCBI Taxonomy" id="981"/>
    <lineage>
        <taxon>Bacteria</taxon>
        <taxon>Pseudomonadati</taxon>
        <taxon>Bacteroidota</taxon>
        <taxon>Cytophagia</taxon>
        <taxon>Cytophagales</taxon>
        <taxon>Persicobacteraceae</taxon>
        <taxon>Persicobacter</taxon>
    </lineage>
</organism>
<name>A0AAN4W3U9_9BACT</name>
<dbReference type="EMBL" id="BQKE01000004">
    <property type="protein sequence ID" value="GJM64050.1"/>
    <property type="molecule type" value="Genomic_DNA"/>
</dbReference>
<keyword evidence="2" id="KW-1185">Reference proteome</keyword>
<evidence type="ECO:0000313" key="1">
    <source>
        <dbReference type="EMBL" id="GJM64050.1"/>
    </source>
</evidence>
<protein>
    <submittedName>
        <fullName evidence="1">Uncharacterized protein</fullName>
    </submittedName>
</protein>
<accession>A0AAN4W3U9</accession>
<dbReference type="Proteomes" id="UP001310022">
    <property type="component" value="Unassembled WGS sequence"/>
</dbReference>
<gene>
    <name evidence="1" type="ORF">PEDI_46020</name>
</gene>